<evidence type="ECO:0000313" key="2">
    <source>
        <dbReference type="EMBL" id="TWT39729.1"/>
    </source>
</evidence>
<dbReference type="Pfam" id="PF13649">
    <property type="entry name" value="Methyltransf_25"/>
    <property type="match status" value="1"/>
</dbReference>
<name>A0A5C5VPV1_9BACT</name>
<dbReference type="CDD" id="cd02440">
    <property type="entry name" value="AdoMet_MTases"/>
    <property type="match status" value="1"/>
</dbReference>
<dbReference type="Proteomes" id="UP000318878">
    <property type="component" value="Unassembled WGS sequence"/>
</dbReference>
<reference evidence="2 3" key="1">
    <citation type="submission" date="2019-02" db="EMBL/GenBank/DDBJ databases">
        <title>Deep-cultivation of Planctomycetes and their phenomic and genomic characterization uncovers novel biology.</title>
        <authorList>
            <person name="Wiegand S."/>
            <person name="Jogler M."/>
            <person name="Boedeker C."/>
            <person name="Pinto D."/>
            <person name="Vollmers J."/>
            <person name="Rivas-Marin E."/>
            <person name="Kohn T."/>
            <person name="Peeters S.H."/>
            <person name="Heuer A."/>
            <person name="Rast P."/>
            <person name="Oberbeckmann S."/>
            <person name="Bunk B."/>
            <person name="Jeske O."/>
            <person name="Meyerdierks A."/>
            <person name="Storesund J.E."/>
            <person name="Kallscheuer N."/>
            <person name="Luecker S."/>
            <person name="Lage O.M."/>
            <person name="Pohl T."/>
            <person name="Merkel B.J."/>
            <person name="Hornburger P."/>
            <person name="Mueller R.-W."/>
            <person name="Bruemmer F."/>
            <person name="Labrenz M."/>
            <person name="Spormann A.M."/>
            <person name="Op Den Camp H."/>
            <person name="Overmann J."/>
            <person name="Amann R."/>
            <person name="Jetten M.S.M."/>
            <person name="Mascher T."/>
            <person name="Medema M.H."/>
            <person name="Devos D.P."/>
            <person name="Kaster A.-K."/>
            <person name="Ovreas L."/>
            <person name="Rohde M."/>
            <person name="Galperin M.Y."/>
            <person name="Jogler C."/>
        </authorList>
    </citation>
    <scope>NUCLEOTIDE SEQUENCE [LARGE SCALE GENOMIC DNA]</scope>
    <source>
        <strain evidence="2 3">Enr8</strain>
    </source>
</reference>
<sequence>MPDQHQQTNQSFYDRISGAYDFIADSSEHKAREMGQNNLGLQPGARVLEIGFGTGNSLIDLAKSVAPNGKVIGVDISPGMKKVAAEKIAKTDVADQIELHIGDARNLDFPPDSFDAAFMSFTLELFDEGDIPLVLKELLKSLKPGGKIGVVSMATVKTGDKASVLEKTYIWMHQHFPHIVDCQPIDVVTLVADAGFEIEKEIDMEIWSMPVRAAIGVKPA</sequence>
<dbReference type="SUPFAM" id="SSF53335">
    <property type="entry name" value="S-adenosyl-L-methionine-dependent methyltransferases"/>
    <property type="match status" value="1"/>
</dbReference>
<evidence type="ECO:0000313" key="3">
    <source>
        <dbReference type="Proteomes" id="UP000318878"/>
    </source>
</evidence>
<dbReference type="GO" id="GO:0043770">
    <property type="term" value="F:demethylmenaquinone methyltransferase activity"/>
    <property type="evidence" value="ECO:0007669"/>
    <property type="project" value="UniProtKB-EC"/>
</dbReference>
<dbReference type="GO" id="GO:0032259">
    <property type="term" value="P:methylation"/>
    <property type="evidence" value="ECO:0007669"/>
    <property type="project" value="UniProtKB-KW"/>
</dbReference>
<dbReference type="AlphaFoldDB" id="A0A5C5VPV1"/>
<feature type="domain" description="Methyltransferase" evidence="1">
    <location>
        <begin position="47"/>
        <end position="146"/>
    </location>
</feature>
<dbReference type="InterPro" id="IPR050447">
    <property type="entry name" value="Erg6_SMT_methyltransf"/>
</dbReference>
<protein>
    <submittedName>
        <fullName evidence="2">Demethylmenaquinone methyltransferase</fullName>
        <ecNumber evidence="2">2.1.1.163</ecNumber>
    </submittedName>
</protein>
<dbReference type="PANTHER" id="PTHR44068:SF11">
    <property type="entry name" value="GERANYL DIPHOSPHATE 2-C-METHYLTRANSFERASE"/>
    <property type="match status" value="1"/>
</dbReference>
<keyword evidence="3" id="KW-1185">Reference proteome</keyword>
<organism evidence="2 3">
    <name type="scientific">Blastopirellula retiformator</name>
    <dbReference type="NCBI Taxonomy" id="2527970"/>
    <lineage>
        <taxon>Bacteria</taxon>
        <taxon>Pseudomonadati</taxon>
        <taxon>Planctomycetota</taxon>
        <taxon>Planctomycetia</taxon>
        <taxon>Pirellulales</taxon>
        <taxon>Pirellulaceae</taxon>
        <taxon>Blastopirellula</taxon>
    </lineage>
</organism>
<keyword evidence="2" id="KW-0489">Methyltransferase</keyword>
<accession>A0A5C5VPV1</accession>
<evidence type="ECO:0000259" key="1">
    <source>
        <dbReference type="Pfam" id="PF13649"/>
    </source>
</evidence>
<gene>
    <name evidence="2" type="primary">ubiE_3</name>
    <name evidence="2" type="ORF">Enr8_14300</name>
</gene>
<dbReference type="RefSeq" id="WP_146429874.1">
    <property type="nucleotide sequence ID" value="NZ_SJPF01000001.1"/>
</dbReference>
<dbReference type="OrthoDB" id="282790at2"/>
<dbReference type="EC" id="2.1.1.163" evidence="2"/>
<dbReference type="Gene3D" id="3.40.50.150">
    <property type="entry name" value="Vaccinia Virus protein VP39"/>
    <property type="match status" value="1"/>
</dbReference>
<dbReference type="PANTHER" id="PTHR44068">
    <property type="entry name" value="ZGC:194242"/>
    <property type="match status" value="1"/>
</dbReference>
<comment type="caution">
    <text evidence="2">The sequence shown here is derived from an EMBL/GenBank/DDBJ whole genome shotgun (WGS) entry which is preliminary data.</text>
</comment>
<keyword evidence="2" id="KW-0808">Transferase</keyword>
<dbReference type="EMBL" id="SJPF01000001">
    <property type="protein sequence ID" value="TWT39729.1"/>
    <property type="molecule type" value="Genomic_DNA"/>
</dbReference>
<dbReference type="InterPro" id="IPR041698">
    <property type="entry name" value="Methyltransf_25"/>
</dbReference>
<dbReference type="InterPro" id="IPR029063">
    <property type="entry name" value="SAM-dependent_MTases_sf"/>
</dbReference>
<proteinExistence type="predicted"/>